<dbReference type="STRING" id="180498.A0A067KFJ7"/>
<dbReference type="AlphaFoldDB" id="A0A067KFJ7"/>
<keyword evidence="3" id="KW-1185">Reference proteome</keyword>
<sequence length="404" mass="44664">MFLCRGCDQNIHGVSSQHQKRLVSSFMGCPSAKDFAGLWGFKLDEVDKNAFRDQLFSTPRASVQPNAATIAIHKESCRQIGSSSRTSKISLKGQGQQNNGFILLQILDLKKLQLTEIDNSSPLTCGLEETDVSSSIFESMEKFNDSVDLFQNSQDPGKGDCPLQELNADALPSSFSQPEHLPLSSTAANPLLGESFWQCKSPVQSNQLWSQNMQDLGVCEHIVCHDDINIPDVDLTFRNFEELFGGEQDPVRAPLDDKDASCSSLEKDMSLDTLHNRNARKGTSIASSAYISRPVHMDKDKGPSTQVYTLPGSLHAPRTIQPSYSAMSFSVSRLSAESSATEYIDSGFSPYIIGAEVSCRSPEKGAHSGDKENAIMRHKEKKMARMQENQIRYGPKKTRSDVWK</sequence>
<reference evidence="2 3" key="1">
    <citation type="journal article" date="2014" name="PLoS ONE">
        <title>Global Analysis of Gene Expression Profiles in Physic Nut (Jatropha curcas L.) Seedlings Exposed to Salt Stress.</title>
        <authorList>
            <person name="Zhang L."/>
            <person name="Zhang C."/>
            <person name="Wu P."/>
            <person name="Chen Y."/>
            <person name="Li M."/>
            <person name="Jiang H."/>
            <person name="Wu G."/>
        </authorList>
    </citation>
    <scope>NUCLEOTIDE SEQUENCE [LARGE SCALE GENOMIC DNA]</scope>
    <source>
        <strain evidence="3">cv. GZQX0401</strain>
        <tissue evidence="2">Young leaves</tissue>
    </source>
</reference>
<dbReference type="EMBL" id="KK914502">
    <property type="protein sequence ID" value="KDP35011.1"/>
    <property type="molecule type" value="Genomic_DNA"/>
</dbReference>
<evidence type="ECO:0000256" key="1">
    <source>
        <dbReference type="SAM" id="MobiDB-lite"/>
    </source>
</evidence>
<evidence type="ECO:0000313" key="2">
    <source>
        <dbReference type="EMBL" id="KDP35011.1"/>
    </source>
</evidence>
<organism evidence="2 3">
    <name type="scientific">Jatropha curcas</name>
    <name type="common">Barbados nut</name>
    <dbReference type="NCBI Taxonomy" id="180498"/>
    <lineage>
        <taxon>Eukaryota</taxon>
        <taxon>Viridiplantae</taxon>
        <taxon>Streptophyta</taxon>
        <taxon>Embryophyta</taxon>
        <taxon>Tracheophyta</taxon>
        <taxon>Spermatophyta</taxon>
        <taxon>Magnoliopsida</taxon>
        <taxon>eudicotyledons</taxon>
        <taxon>Gunneridae</taxon>
        <taxon>Pentapetalae</taxon>
        <taxon>rosids</taxon>
        <taxon>fabids</taxon>
        <taxon>Malpighiales</taxon>
        <taxon>Euphorbiaceae</taxon>
        <taxon>Crotonoideae</taxon>
        <taxon>Jatropheae</taxon>
        <taxon>Jatropha</taxon>
    </lineage>
</organism>
<accession>A0A067KFJ7</accession>
<evidence type="ECO:0000313" key="3">
    <source>
        <dbReference type="Proteomes" id="UP000027138"/>
    </source>
</evidence>
<proteinExistence type="predicted"/>
<dbReference type="OrthoDB" id="1588981at2759"/>
<name>A0A067KFJ7_JATCU</name>
<dbReference type="PANTHER" id="PTHR31717">
    <property type="entry name" value="ZINC FINGER PROTEIN CONSTANS-LIKE 10"/>
    <property type="match status" value="1"/>
</dbReference>
<dbReference type="PANTHER" id="PTHR31717:SF40">
    <property type="entry name" value="ZINC FINGER PROTEIN CONSTANS-LIKE 10"/>
    <property type="match status" value="1"/>
</dbReference>
<protein>
    <submittedName>
        <fullName evidence="2">Uncharacterized protein</fullName>
    </submittedName>
</protein>
<feature type="region of interest" description="Disordered" evidence="1">
    <location>
        <begin position="384"/>
        <end position="404"/>
    </location>
</feature>
<gene>
    <name evidence="2" type="ORF">JCGZ_09299</name>
</gene>
<dbReference type="Proteomes" id="UP000027138">
    <property type="component" value="Unassembled WGS sequence"/>
</dbReference>